<evidence type="ECO:0000313" key="3">
    <source>
        <dbReference type="EMBL" id="KAF7831574.1"/>
    </source>
</evidence>
<name>A0A834WSV0_9FABA</name>
<evidence type="ECO:0000313" key="4">
    <source>
        <dbReference type="Proteomes" id="UP000634136"/>
    </source>
</evidence>
<dbReference type="PANTHER" id="PTHR37610">
    <property type="entry name" value="CCHC-TYPE DOMAIN-CONTAINING PROTEIN"/>
    <property type="match status" value="1"/>
</dbReference>
<comment type="caution">
    <text evidence="3">The sequence shown here is derived from an EMBL/GenBank/DDBJ whole genome shotgun (WGS) entry which is preliminary data.</text>
</comment>
<evidence type="ECO:0000256" key="1">
    <source>
        <dbReference type="SAM" id="MobiDB-lite"/>
    </source>
</evidence>
<organism evidence="3 4">
    <name type="scientific">Senna tora</name>
    <dbReference type="NCBI Taxonomy" id="362788"/>
    <lineage>
        <taxon>Eukaryota</taxon>
        <taxon>Viridiplantae</taxon>
        <taxon>Streptophyta</taxon>
        <taxon>Embryophyta</taxon>
        <taxon>Tracheophyta</taxon>
        <taxon>Spermatophyta</taxon>
        <taxon>Magnoliopsida</taxon>
        <taxon>eudicotyledons</taxon>
        <taxon>Gunneridae</taxon>
        <taxon>Pentapetalae</taxon>
        <taxon>rosids</taxon>
        <taxon>fabids</taxon>
        <taxon>Fabales</taxon>
        <taxon>Fabaceae</taxon>
        <taxon>Caesalpinioideae</taxon>
        <taxon>Cassia clade</taxon>
        <taxon>Senna</taxon>
    </lineage>
</organism>
<evidence type="ECO:0000259" key="2">
    <source>
        <dbReference type="Pfam" id="PF14244"/>
    </source>
</evidence>
<feature type="compositionally biased region" description="Low complexity" evidence="1">
    <location>
        <begin position="395"/>
        <end position="420"/>
    </location>
</feature>
<proteinExistence type="predicted"/>
<dbReference type="InterPro" id="IPR029472">
    <property type="entry name" value="Copia-like_N"/>
</dbReference>
<gene>
    <name evidence="3" type="ORF">G2W53_013907</name>
</gene>
<dbReference type="OrthoDB" id="5544992at2759"/>
<feature type="region of interest" description="Disordered" evidence="1">
    <location>
        <begin position="455"/>
        <end position="474"/>
    </location>
</feature>
<protein>
    <recommendedName>
        <fullName evidence="2">Retrotransposon Copia-like N-terminal domain-containing protein</fullName>
    </recommendedName>
</protein>
<accession>A0A834WSV0</accession>
<reference evidence="3" key="1">
    <citation type="submission" date="2020-09" db="EMBL/GenBank/DDBJ databases">
        <title>Genome-Enabled Discovery of Anthraquinone Biosynthesis in Senna tora.</title>
        <authorList>
            <person name="Kang S.-H."/>
            <person name="Pandey R.P."/>
            <person name="Lee C.-M."/>
            <person name="Sim J.-S."/>
            <person name="Jeong J.-T."/>
            <person name="Choi B.-S."/>
            <person name="Jung M."/>
            <person name="Ginzburg D."/>
            <person name="Zhao K."/>
            <person name="Won S.Y."/>
            <person name="Oh T.-J."/>
            <person name="Yu Y."/>
            <person name="Kim N.-H."/>
            <person name="Lee O.R."/>
            <person name="Lee T.-H."/>
            <person name="Bashyal P."/>
            <person name="Kim T.-S."/>
            <person name="Lee W.-H."/>
            <person name="Kawkins C."/>
            <person name="Kim C.-K."/>
            <person name="Kim J.S."/>
            <person name="Ahn B.O."/>
            <person name="Rhee S.Y."/>
            <person name="Sohng J.K."/>
        </authorList>
    </citation>
    <scope>NUCLEOTIDE SEQUENCE</scope>
    <source>
        <tissue evidence="3">Leaf</tissue>
    </source>
</reference>
<feature type="domain" description="Retrotransposon Copia-like N-terminal" evidence="2">
    <location>
        <begin position="38"/>
        <end position="85"/>
    </location>
</feature>
<dbReference type="EMBL" id="JAAIUW010000005">
    <property type="protein sequence ID" value="KAF7831574.1"/>
    <property type="molecule type" value="Genomic_DNA"/>
</dbReference>
<dbReference type="Pfam" id="PF14244">
    <property type="entry name" value="Retrotran_gag_3"/>
    <property type="match status" value="1"/>
</dbReference>
<keyword evidence="4" id="KW-1185">Reference proteome</keyword>
<feature type="compositionally biased region" description="Polar residues" evidence="1">
    <location>
        <begin position="455"/>
        <end position="473"/>
    </location>
</feature>
<dbReference type="AlphaFoldDB" id="A0A834WSV0"/>
<sequence length="497" mass="55378">MADEKVGDSSGSIITPKISPRYDSFVEVNYRKDPMYLHPSDNPSLQLVATQLTLTNYLVWSRVMKRALKAKKKVGFIDGSCKQPEDETSEAYLQWSFVDSMVASWLVNSMTKELADAYAYTPSAGEIWNELEEKYGESDRPRIFHLKKEMGAIELVLILLLVILISLNDSYDNVVNNVLMMDPLPSFNKVHSIVARIEKQINVNSIKSVNKSIEASALAVKSYDSSSKGSGQRSKKKEDRFCVFCHKQGHTEDACFKKHGVPDWWKEKYPKDKKVTAYANIAASSAGDEAGQKQVFDSSSIAELIQKEMKKFMKNGKIKEEDTPLTASYFSDFAGNISISRIPNAQTRWIIDSGASSHVCGVFSLMTHQKGNHTAVSSPSFPIVFYDEEVQEHMSSNNSTESSSVIPPSSSVLPSASTSRTSEREFVADIPDSTAQDQNEAVIHDAAEPDSINTNVAETEPVQDNLNVPTVRSSTRKKKAPTWLAKIICIFWAIFHK</sequence>
<dbReference type="Proteomes" id="UP000634136">
    <property type="component" value="Unassembled WGS sequence"/>
</dbReference>
<dbReference type="PANTHER" id="PTHR37610:SF40">
    <property type="entry name" value="OS01G0909600 PROTEIN"/>
    <property type="match status" value="1"/>
</dbReference>
<feature type="region of interest" description="Disordered" evidence="1">
    <location>
        <begin position="392"/>
        <end position="422"/>
    </location>
</feature>